<dbReference type="EMBL" id="JBHSOW010000045">
    <property type="protein sequence ID" value="MFC5650133.1"/>
    <property type="molecule type" value="Genomic_DNA"/>
</dbReference>
<evidence type="ECO:0000313" key="2">
    <source>
        <dbReference type="Proteomes" id="UP001596047"/>
    </source>
</evidence>
<reference evidence="2" key="1">
    <citation type="journal article" date="2019" name="Int. J. Syst. Evol. Microbiol.">
        <title>The Global Catalogue of Microorganisms (GCM) 10K type strain sequencing project: providing services to taxonomists for standard genome sequencing and annotation.</title>
        <authorList>
            <consortium name="The Broad Institute Genomics Platform"/>
            <consortium name="The Broad Institute Genome Sequencing Center for Infectious Disease"/>
            <person name="Wu L."/>
            <person name="Ma J."/>
        </authorList>
    </citation>
    <scope>NUCLEOTIDE SEQUENCE [LARGE SCALE GENOMIC DNA]</scope>
    <source>
        <strain evidence="2">CGMCC 1.3240</strain>
    </source>
</reference>
<dbReference type="RefSeq" id="WP_379188685.1">
    <property type="nucleotide sequence ID" value="NZ_JBHSOW010000045.1"/>
</dbReference>
<dbReference type="Proteomes" id="UP001596047">
    <property type="component" value="Unassembled WGS sequence"/>
</dbReference>
<proteinExistence type="predicted"/>
<dbReference type="Pfam" id="PF13376">
    <property type="entry name" value="OmdA"/>
    <property type="match status" value="1"/>
</dbReference>
<sequence>MNAALVNKLGLTLDMRILVLEAPDSSYEEDLGVSKENTRYDSAKDGTYDFVLLFASDIASLKEHAPEALKAVKKEGLLWICYPEESSKIRTDINRLRGWRVVTDEGYETISMISVDETWTAKRFRLEGTGAPKAAVRSNRTPITVNRSLPPQELTVPDELIAALTLEPAADAFFVALAPLDRREYVDWINEAKDEEARNERITATVAKLLQKLKRPSDKA</sequence>
<gene>
    <name evidence="1" type="ORF">ACFPYJ_13565</name>
</gene>
<keyword evidence="2" id="KW-1185">Reference proteome</keyword>
<name>A0ABW0VY48_9BACL</name>
<accession>A0ABW0VY48</accession>
<evidence type="ECO:0000313" key="1">
    <source>
        <dbReference type="EMBL" id="MFC5650133.1"/>
    </source>
</evidence>
<organism evidence="1 2">
    <name type="scientific">Paenibacillus solisilvae</name>
    <dbReference type="NCBI Taxonomy" id="2486751"/>
    <lineage>
        <taxon>Bacteria</taxon>
        <taxon>Bacillati</taxon>
        <taxon>Bacillota</taxon>
        <taxon>Bacilli</taxon>
        <taxon>Bacillales</taxon>
        <taxon>Paenibacillaceae</taxon>
        <taxon>Paenibacillus</taxon>
    </lineage>
</organism>
<protein>
    <submittedName>
        <fullName evidence="1">YdeI/OmpD-associated family protein</fullName>
    </submittedName>
</protein>
<comment type="caution">
    <text evidence="1">The sequence shown here is derived from an EMBL/GenBank/DDBJ whole genome shotgun (WGS) entry which is preliminary data.</text>
</comment>